<proteinExistence type="predicted"/>
<evidence type="ECO:0000313" key="3">
    <source>
        <dbReference type="Proteomes" id="UP000269396"/>
    </source>
</evidence>
<dbReference type="STRING" id="31246.A0A183P2Z0"/>
<feature type="region of interest" description="Disordered" evidence="1">
    <location>
        <begin position="556"/>
        <end position="579"/>
    </location>
</feature>
<protein>
    <submittedName>
        <fullName evidence="2">Uncharacterized protein</fullName>
    </submittedName>
</protein>
<dbReference type="Proteomes" id="UP000269396">
    <property type="component" value="Unassembled WGS sequence"/>
</dbReference>
<sequence>MFNNEHCQMIIRNDNCLPKLESVYGQNCISQCNCPFGAQTATFNNMNTELINSGSLQNDSTTMLSNTIVENSNSNICIIPANNLRNSEFPQTLNTYHHQHQNIAQTFNLSTNSVQDLHIPAVSQSIFPSSIPTVIAAAAAAAGVNSASVPLSSLLFHPQGPYMLPNPSSTNLPTAHLQSVNPQVSNIPFSNDYKAISPSNVLEATTTTTHNPLPFGTNSIDGTITNPSKTPSNSQSTGTNKLLNEDGNYYVMVHVDAGETFSVRVGDQIQHIPGPATVRMVSNSGPPLPMPMQVPPGHLVQQIVDEEGILTHVILSPYPTHPSLSMVPTGVPLSLSQTNDVSTTGTNLILNPNQHLQPHHQHHHFHPILPSTGLPNNESLIHMNPYAQHHHSIHSFPHSLPTHPPPFIHPHFQHFHQQFHLHSTHPHVCANEVGNDGSISTKYSITPEVIDEINHCDVSTCNSPCLTINKSSDSSFNDNNNRNNFNLKKNVIKEIPDSTTMNYNNNNTSNNNADHLIDTRCDRVDTLDDLHPIISGCCGMIASDLDKMSFLDNVGNNNNSNNNNNNKSRKTCSPDSLPMIDSSSNNEVKMVKSSEVSSIFVYLILILYGENNDYM</sequence>
<evidence type="ECO:0000256" key="1">
    <source>
        <dbReference type="SAM" id="MobiDB-lite"/>
    </source>
</evidence>
<reference evidence="2 3" key="1">
    <citation type="submission" date="2018-11" db="EMBL/GenBank/DDBJ databases">
        <authorList>
            <consortium name="Pathogen Informatics"/>
        </authorList>
    </citation>
    <scope>NUCLEOTIDE SEQUENCE [LARGE SCALE GENOMIC DNA]</scope>
    <source>
        <strain>Denwood</strain>
        <strain evidence="3">Zambia</strain>
    </source>
</reference>
<evidence type="ECO:0000313" key="2">
    <source>
        <dbReference type="EMBL" id="VDP46183.1"/>
    </source>
</evidence>
<gene>
    <name evidence="2" type="ORF">SMTD_LOCUS8726</name>
</gene>
<dbReference type="AlphaFoldDB" id="A0A183P2Z0"/>
<accession>A0A183P2Z0</accession>
<feature type="compositionally biased region" description="Low complexity" evidence="1">
    <location>
        <begin position="556"/>
        <end position="566"/>
    </location>
</feature>
<organism evidence="2 3">
    <name type="scientific">Schistosoma mattheei</name>
    <dbReference type="NCBI Taxonomy" id="31246"/>
    <lineage>
        <taxon>Eukaryota</taxon>
        <taxon>Metazoa</taxon>
        <taxon>Spiralia</taxon>
        <taxon>Lophotrochozoa</taxon>
        <taxon>Platyhelminthes</taxon>
        <taxon>Trematoda</taxon>
        <taxon>Digenea</taxon>
        <taxon>Strigeidida</taxon>
        <taxon>Schistosomatoidea</taxon>
        <taxon>Schistosomatidae</taxon>
        <taxon>Schistosoma</taxon>
    </lineage>
</organism>
<keyword evidence="3" id="KW-1185">Reference proteome</keyword>
<dbReference type="EMBL" id="UZAL01029137">
    <property type="protein sequence ID" value="VDP46183.1"/>
    <property type="molecule type" value="Genomic_DNA"/>
</dbReference>
<name>A0A183P2Z0_9TREM</name>
<feature type="region of interest" description="Disordered" evidence="1">
    <location>
        <begin position="208"/>
        <end position="238"/>
    </location>
</feature>